<evidence type="ECO:0000313" key="1">
    <source>
        <dbReference type="EMBL" id="CAG8823704.1"/>
    </source>
</evidence>
<dbReference type="Proteomes" id="UP000789920">
    <property type="component" value="Unassembled WGS sequence"/>
</dbReference>
<accession>A0ACA9S3M2</accession>
<name>A0ACA9S3M2_9GLOM</name>
<proteinExistence type="predicted"/>
<gene>
    <name evidence="1" type="ORF">RPERSI_LOCUS26079</name>
</gene>
<sequence length="130" mass="14884">AINIQVCNATKTTPYQLVFGQDLQADLRIISMLYQQNIVNEKNILLENQASTNQLTLKTEGSSFINDMEIITINDDSDKECNLESNNSNKTDLESNNSNENDLNSNEDQMIISRENSFTLMIQIHRQKRK</sequence>
<dbReference type="EMBL" id="CAJVQC010087911">
    <property type="protein sequence ID" value="CAG8823704.1"/>
    <property type="molecule type" value="Genomic_DNA"/>
</dbReference>
<feature type="non-terminal residue" evidence="1">
    <location>
        <position position="130"/>
    </location>
</feature>
<keyword evidence="2" id="KW-1185">Reference proteome</keyword>
<comment type="caution">
    <text evidence="1">The sequence shown here is derived from an EMBL/GenBank/DDBJ whole genome shotgun (WGS) entry which is preliminary data.</text>
</comment>
<organism evidence="1 2">
    <name type="scientific">Racocetra persica</name>
    <dbReference type="NCBI Taxonomy" id="160502"/>
    <lineage>
        <taxon>Eukaryota</taxon>
        <taxon>Fungi</taxon>
        <taxon>Fungi incertae sedis</taxon>
        <taxon>Mucoromycota</taxon>
        <taxon>Glomeromycotina</taxon>
        <taxon>Glomeromycetes</taxon>
        <taxon>Diversisporales</taxon>
        <taxon>Gigasporaceae</taxon>
        <taxon>Racocetra</taxon>
    </lineage>
</organism>
<evidence type="ECO:0000313" key="2">
    <source>
        <dbReference type="Proteomes" id="UP000789920"/>
    </source>
</evidence>
<protein>
    <submittedName>
        <fullName evidence="1">8140_t:CDS:1</fullName>
    </submittedName>
</protein>
<reference evidence="1" key="1">
    <citation type="submission" date="2021-06" db="EMBL/GenBank/DDBJ databases">
        <authorList>
            <person name="Kallberg Y."/>
            <person name="Tangrot J."/>
            <person name="Rosling A."/>
        </authorList>
    </citation>
    <scope>NUCLEOTIDE SEQUENCE</scope>
    <source>
        <strain evidence="1">MA461A</strain>
    </source>
</reference>
<feature type="non-terminal residue" evidence="1">
    <location>
        <position position="1"/>
    </location>
</feature>